<evidence type="ECO:0000256" key="2">
    <source>
        <dbReference type="SAM" id="SignalP"/>
    </source>
</evidence>
<comment type="caution">
    <text evidence="3">The sequence shown here is derived from an EMBL/GenBank/DDBJ whole genome shotgun (WGS) entry which is preliminary data.</text>
</comment>
<dbReference type="InterPro" id="IPR036680">
    <property type="entry name" value="SPOR-like_sf"/>
</dbReference>
<keyword evidence="4" id="KW-1185">Reference proteome</keyword>
<accession>A0A934SW29</accession>
<evidence type="ECO:0000256" key="1">
    <source>
        <dbReference type="SAM" id="MobiDB-lite"/>
    </source>
</evidence>
<evidence type="ECO:0000313" key="4">
    <source>
        <dbReference type="Proteomes" id="UP000622890"/>
    </source>
</evidence>
<dbReference type="RefSeq" id="WP_200593914.1">
    <property type="nucleotide sequence ID" value="NZ_JAEPBG010000007.1"/>
</dbReference>
<feature type="signal peptide" evidence="2">
    <location>
        <begin position="1"/>
        <end position="26"/>
    </location>
</feature>
<keyword evidence="2" id="KW-0732">Signal</keyword>
<feature type="chain" id="PRO_5038010851" evidence="2">
    <location>
        <begin position="27"/>
        <end position="248"/>
    </location>
</feature>
<protein>
    <submittedName>
        <fullName evidence="3">SPOR domain-containing protein</fullName>
    </submittedName>
</protein>
<sequence>MMFKLLFGALLLANLLVYTLSRGAGAGHEPARLANQLNANRIQLVPASGAATPAVEATPPAANASPASPTNPATSAAATSTPSTAAPANAAAPATPTTACIEIGSFTPTEAGRFEARLEQLGLAGKVSRREVPGAASYMVMIPPQGSMDAAERKTTELRALGVTDSYIVQDASPRRWGIALGTFRTEEAANAHLATMSRRGVRTARVVEAGTGPARVAIQLRGLDAAAEAQVSRARAEFPRQESRGCS</sequence>
<proteinExistence type="predicted"/>
<evidence type="ECO:0000313" key="3">
    <source>
        <dbReference type="EMBL" id="MBK4736458.1"/>
    </source>
</evidence>
<organism evidence="3 4">
    <name type="scientific">Noviherbaspirillum pedocola</name>
    <dbReference type="NCBI Taxonomy" id="2801341"/>
    <lineage>
        <taxon>Bacteria</taxon>
        <taxon>Pseudomonadati</taxon>
        <taxon>Pseudomonadota</taxon>
        <taxon>Betaproteobacteria</taxon>
        <taxon>Burkholderiales</taxon>
        <taxon>Oxalobacteraceae</taxon>
        <taxon>Noviherbaspirillum</taxon>
    </lineage>
</organism>
<gene>
    <name evidence="3" type="ORF">JJB74_17685</name>
</gene>
<dbReference type="GO" id="GO:0042834">
    <property type="term" value="F:peptidoglycan binding"/>
    <property type="evidence" value="ECO:0007669"/>
    <property type="project" value="InterPro"/>
</dbReference>
<name>A0A934SW29_9BURK</name>
<dbReference type="SUPFAM" id="SSF110997">
    <property type="entry name" value="Sporulation related repeat"/>
    <property type="match status" value="1"/>
</dbReference>
<reference evidence="3" key="1">
    <citation type="submission" date="2021-01" db="EMBL/GenBank/DDBJ databases">
        <title>Genome sequence of strain Noviherbaspirillum sp. DKR-6.</title>
        <authorList>
            <person name="Chaudhary D.K."/>
        </authorList>
    </citation>
    <scope>NUCLEOTIDE SEQUENCE</scope>
    <source>
        <strain evidence="3">DKR-6</strain>
    </source>
</reference>
<dbReference type="Proteomes" id="UP000622890">
    <property type="component" value="Unassembled WGS sequence"/>
</dbReference>
<dbReference type="EMBL" id="JAEPBG010000007">
    <property type="protein sequence ID" value="MBK4736458.1"/>
    <property type="molecule type" value="Genomic_DNA"/>
</dbReference>
<dbReference type="AlphaFoldDB" id="A0A934SW29"/>
<feature type="region of interest" description="Disordered" evidence="1">
    <location>
        <begin position="50"/>
        <end position="91"/>
    </location>
</feature>